<dbReference type="EMBL" id="LT960611">
    <property type="protein sequence ID" value="SON48459.1"/>
    <property type="molecule type" value="Genomic_DNA"/>
</dbReference>
<gene>
    <name evidence="1" type="ORF">VTAP4600_A0480</name>
</gene>
<accession>A0A2N8Z972</accession>
<organism evidence="1 2">
    <name type="scientific">Vibrio tapetis subsp. tapetis</name>
    <dbReference type="NCBI Taxonomy" id="1671868"/>
    <lineage>
        <taxon>Bacteria</taxon>
        <taxon>Pseudomonadati</taxon>
        <taxon>Pseudomonadota</taxon>
        <taxon>Gammaproteobacteria</taxon>
        <taxon>Vibrionales</taxon>
        <taxon>Vibrionaceae</taxon>
        <taxon>Vibrio</taxon>
    </lineage>
</organism>
<keyword evidence="2" id="KW-1185">Reference proteome</keyword>
<protein>
    <submittedName>
        <fullName evidence="1">Uncharacterized protein</fullName>
    </submittedName>
</protein>
<dbReference type="KEGG" id="vta:A0480"/>
<dbReference type="Proteomes" id="UP000235828">
    <property type="component" value="Chromosome A"/>
</dbReference>
<evidence type="ECO:0000313" key="1">
    <source>
        <dbReference type="EMBL" id="SON48459.1"/>
    </source>
</evidence>
<sequence>MGASEYMQILGEKAMFNAVGLEVKMPFGR</sequence>
<reference evidence="1 2" key="1">
    <citation type="submission" date="2017-10" db="EMBL/GenBank/DDBJ databases">
        <authorList>
            <person name="Banno H."/>
            <person name="Chua N.-H."/>
        </authorList>
    </citation>
    <scope>NUCLEOTIDE SEQUENCE [LARGE SCALE GENOMIC DNA]</scope>
    <source>
        <strain evidence="1">Vibrio tapetis CECT4600</strain>
    </source>
</reference>
<dbReference type="AlphaFoldDB" id="A0A2N8Z972"/>
<name>A0A2N8Z972_9VIBR</name>
<proteinExistence type="predicted"/>
<evidence type="ECO:0000313" key="2">
    <source>
        <dbReference type="Proteomes" id="UP000235828"/>
    </source>
</evidence>